<evidence type="ECO:0000313" key="1">
    <source>
        <dbReference type="EMBL" id="MPC78804.1"/>
    </source>
</evidence>
<accession>A0A5B7IDM1</accession>
<reference evidence="1 2" key="1">
    <citation type="submission" date="2019-05" db="EMBL/GenBank/DDBJ databases">
        <title>Another draft genome of Portunus trituberculatus and its Hox gene families provides insights of decapod evolution.</title>
        <authorList>
            <person name="Jeong J.-H."/>
            <person name="Song I."/>
            <person name="Kim S."/>
            <person name="Choi T."/>
            <person name="Kim D."/>
            <person name="Ryu S."/>
            <person name="Kim W."/>
        </authorList>
    </citation>
    <scope>NUCLEOTIDE SEQUENCE [LARGE SCALE GENOMIC DNA]</scope>
    <source>
        <tissue evidence="1">Muscle</tissue>
    </source>
</reference>
<dbReference type="Proteomes" id="UP000324222">
    <property type="component" value="Unassembled WGS sequence"/>
</dbReference>
<organism evidence="1 2">
    <name type="scientific">Portunus trituberculatus</name>
    <name type="common">Swimming crab</name>
    <name type="synonym">Neptunus trituberculatus</name>
    <dbReference type="NCBI Taxonomy" id="210409"/>
    <lineage>
        <taxon>Eukaryota</taxon>
        <taxon>Metazoa</taxon>
        <taxon>Ecdysozoa</taxon>
        <taxon>Arthropoda</taxon>
        <taxon>Crustacea</taxon>
        <taxon>Multicrustacea</taxon>
        <taxon>Malacostraca</taxon>
        <taxon>Eumalacostraca</taxon>
        <taxon>Eucarida</taxon>
        <taxon>Decapoda</taxon>
        <taxon>Pleocyemata</taxon>
        <taxon>Brachyura</taxon>
        <taxon>Eubrachyura</taxon>
        <taxon>Portunoidea</taxon>
        <taxon>Portunidae</taxon>
        <taxon>Portuninae</taxon>
        <taxon>Portunus</taxon>
    </lineage>
</organism>
<evidence type="ECO:0000313" key="2">
    <source>
        <dbReference type="Proteomes" id="UP000324222"/>
    </source>
</evidence>
<protein>
    <submittedName>
        <fullName evidence="1">Uncharacterized protein</fullName>
    </submittedName>
</protein>
<proteinExistence type="predicted"/>
<comment type="caution">
    <text evidence="1">The sequence shown here is derived from an EMBL/GenBank/DDBJ whole genome shotgun (WGS) entry which is preliminary data.</text>
</comment>
<gene>
    <name evidence="1" type="ORF">E2C01_073302</name>
</gene>
<dbReference type="AlphaFoldDB" id="A0A5B7IDM1"/>
<dbReference type="EMBL" id="VSRR010049401">
    <property type="protein sequence ID" value="MPC78804.1"/>
    <property type="molecule type" value="Genomic_DNA"/>
</dbReference>
<name>A0A5B7IDM1_PORTR</name>
<keyword evidence="2" id="KW-1185">Reference proteome</keyword>
<sequence>MLMRTLPCRDLRVRCVYEVRTR</sequence>